<dbReference type="Proteomes" id="UP000184330">
    <property type="component" value="Unassembled WGS sequence"/>
</dbReference>
<feature type="domain" description="FAD-binding" evidence="6">
    <location>
        <begin position="4"/>
        <end position="356"/>
    </location>
</feature>
<dbReference type="GO" id="GO:0071949">
    <property type="term" value="F:FAD binding"/>
    <property type="evidence" value="ECO:0007669"/>
    <property type="project" value="InterPro"/>
</dbReference>
<sequence length="435" mass="48704">MPFKTVIVGTGIAGLAAGIALADKGHQVTILEATSKLQAIGGIIVVQANGNRALDRLGVYKKFAEVCGTKPLPGGVRRYSDGSDITARKAEIFTDQWGYPFYTIHRADYQQVLWETAKEKGVTLHLGCRVVSVEDETTTVVLRSGERIEADLIIGADGVKSTVRTIAISDSPDAIRDCKLDVTRVNLPSAIVRSDPDTSPAMDYIALFFGPQTTIANVPIRRGGEWVLGIDYIHPRDENSADGYSKPQDFEHMREYFKDFVPFYQKIMDYTEEANVWRIIETMPKSWTSKKGRVVIIGDAAHAVQPFVGQGGAMAVEDAICLAECLDRAETIDDIPAVLRAFQEIREPRCKLVQDWSAAQGQRATLLDGPMQEKRDEMLKKLDTETFREPWNRVHVDMNPDSIMSSEWEPWLQGHDAFIYANKELDKRFRVRTHE</sequence>
<evidence type="ECO:0000256" key="4">
    <source>
        <dbReference type="ARBA" id="ARBA00023002"/>
    </source>
</evidence>
<dbReference type="Pfam" id="PF01494">
    <property type="entry name" value="FAD_binding_3"/>
    <property type="match status" value="1"/>
</dbReference>
<dbReference type="SUPFAM" id="SSF51905">
    <property type="entry name" value="FAD/NAD(P)-binding domain"/>
    <property type="match status" value="1"/>
</dbReference>
<dbReference type="OrthoDB" id="3558111at2759"/>
<proteinExistence type="inferred from homology"/>
<evidence type="ECO:0000313" key="7">
    <source>
        <dbReference type="EMBL" id="CZR68717.1"/>
    </source>
</evidence>
<name>A0A1L7XUQ9_9HELO</name>
<evidence type="ECO:0000256" key="3">
    <source>
        <dbReference type="ARBA" id="ARBA00022827"/>
    </source>
</evidence>
<keyword evidence="5" id="KW-0503">Monooxygenase</keyword>
<dbReference type="PANTHER" id="PTHR13789:SF147">
    <property type="entry name" value="PUTATIVE (AFU_ORTHOLOGUE AFUA_2G01950)-RELATED"/>
    <property type="match status" value="1"/>
</dbReference>
<dbReference type="InterPro" id="IPR002938">
    <property type="entry name" value="FAD-bd"/>
</dbReference>
<evidence type="ECO:0000256" key="2">
    <source>
        <dbReference type="ARBA" id="ARBA00022630"/>
    </source>
</evidence>
<dbReference type="STRING" id="576137.A0A1L7XUQ9"/>
<evidence type="ECO:0000256" key="5">
    <source>
        <dbReference type="ARBA" id="ARBA00023033"/>
    </source>
</evidence>
<evidence type="ECO:0000259" key="6">
    <source>
        <dbReference type="Pfam" id="PF01494"/>
    </source>
</evidence>
<dbReference type="SUPFAM" id="SSF54373">
    <property type="entry name" value="FAD-linked reductases, C-terminal domain"/>
    <property type="match status" value="1"/>
</dbReference>
<keyword evidence="2" id="KW-0285">Flavoprotein</keyword>
<dbReference type="EMBL" id="FJOG01000059">
    <property type="protein sequence ID" value="CZR68717.1"/>
    <property type="molecule type" value="Genomic_DNA"/>
</dbReference>
<reference evidence="7 8" key="1">
    <citation type="submission" date="2016-03" db="EMBL/GenBank/DDBJ databases">
        <authorList>
            <person name="Ploux O."/>
        </authorList>
    </citation>
    <scope>NUCLEOTIDE SEQUENCE [LARGE SCALE GENOMIC DNA]</scope>
    <source>
        <strain evidence="7 8">UAMH 11012</strain>
    </source>
</reference>
<accession>A0A1L7XUQ9</accession>
<evidence type="ECO:0000313" key="8">
    <source>
        <dbReference type="Proteomes" id="UP000184330"/>
    </source>
</evidence>
<comment type="similarity">
    <text evidence="1">Belongs to the paxM FAD-dependent monooxygenase family.</text>
</comment>
<dbReference type="InterPro" id="IPR036188">
    <property type="entry name" value="FAD/NAD-bd_sf"/>
</dbReference>
<dbReference type="PANTHER" id="PTHR13789">
    <property type="entry name" value="MONOOXYGENASE"/>
    <property type="match status" value="1"/>
</dbReference>
<dbReference type="GO" id="GO:0004497">
    <property type="term" value="F:monooxygenase activity"/>
    <property type="evidence" value="ECO:0007669"/>
    <property type="project" value="UniProtKB-KW"/>
</dbReference>
<dbReference type="AlphaFoldDB" id="A0A1L7XUQ9"/>
<gene>
    <name evidence="7" type="ORF">PAC_18616</name>
</gene>
<dbReference type="PRINTS" id="PR00420">
    <property type="entry name" value="RNGMNOXGNASE"/>
</dbReference>
<dbReference type="Gene3D" id="3.50.50.60">
    <property type="entry name" value="FAD/NAD(P)-binding domain"/>
    <property type="match status" value="1"/>
</dbReference>
<dbReference type="InterPro" id="IPR050493">
    <property type="entry name" value="FAD-dep_Monooxygenase_BioMet"/>
</dbReference>
<keyword evidence="4" id="KW-0560">Oxidoreductase</keyword>
<evidence type="ECO:0000256" key="1">
    <source>
        <dbReference type="ARBA" id="ARBA00007992"/>
    </source>
</evidence>
<organism evidence="7 8">
    <name type="scientific">Phialocephala subalpina</name>
    <dbReference type="NCBI Taxonomy" id="576137"/>
    <lineage>
        <taxon>Eukaryota</taxon>
        <taxon>Fungi</taxon>
        <taxon>Dikarya</taxon>
        <taxon>Ascomycota</taxon>
        <taxon>Pezizomycotina</taxon>
        <taxon>Leotiomycetes</taxon>
        <taxon>Helotiales</taxon>
        <taxon>Mollisiaceae</taxon>
        <taxon>Phialocephala</taxon>
        <taxon>Phialocephala fortinii species complex</taxon>
    </lineage>
</organism>
<protein>
    <recommendedName>
        <fullName evidence="6">FAD-binding domain-containing protein</fullName>
    </recommendedName>
</protein>
<keyword evidence="3" id="KW-0274">FAD</keyword>
<keyword evidence="8" id="KW-1185">Reference proteome</keyword>